<dbReference type="PANTHER" id="PTHR47792">
    <property type="entry name" value="PROTEIN SOK2-RELATED"/>
    <property type="match status" value="1"/>
</dbReference>
<organism evidence="7 8">
    <name type="scientific">Candida maltosa (strain Xu316)</name>
    <name type="common">Yeast</name>
    <dbReference type="NCBI Taxonomy" id="1245528"/>
    <lineage>
        <taxon>Eukaryota</taxon>
        <taxon>Fungi</taxon>
        <taxon>Dikarya</taxon>
        <taxon>Ascomycota</taxon>
        <taxon>Saccharomycotina</taxon>
        <taxon>Pichiomycetes</taxon>
        <taxon>Debaryomycetaceae</taxon>
        <taxon>Candida/Lodderomyces clade</taxon>
        <taxon>Candida</taxon>
    </lineage>
</organism>
<dbReference type="InterPro" id="IPR018004">
    <property type="entry name" value="KilA/APSES_HTH"/>
</dbReference>
<dbReference type="InterPro" id="IPR029790">
    <property type="entry name" value="EFG1/Phd1/StuA"/>
</dbReference>
<feature type="compositionally biased region" description="Polar residues" evidence="5">
    <location>
        <begin position="609"/>
        <end position="619"/>
    </location>
</feature>
<evidence type="ECO:0000259" key="6">
    <source>
        <dbReference type="PROSITE" id="PS51299"/>
    </source>
</evidence>
<evidence type="ECO:0000313" key="8">
    <source>
        <dbReference type="Proteomes" id="UP000011777"/>
    </source>
</evidence>
<feature type="region of interest" description="Disordered" evidence="5">
    <location>
        <begin position="270"/>
        <end position="289"/>
    </location>
</feature>
<keyword evidence="3" id="KW-0238">DNA-binding</keyword>
<comment type="similarity">
    <text evidence="1">Belongs to the EFG1/PHD1/stuA family.</text>
</comment>
<dbReference type="OrthoDB" id="5407653at2759"/>
<dbReference type="HOGENOM" id="CLU_428924_0_0_1"/>
<gene>
    <name evidence="7" type="ORF">G210_1427</name>
</gene>
<dbReference type="Proteomes" id="UP000011777">
    <property type="component" value="Unassembled WGS sequence"/>
</dbReference>
<feature type="compositionally biased region" description="Low complexity" evidence="5">
    <location>
        <begin position="221"/>
        <end position="239"/>
    </location>
</feature>
<feature type="compositionally biased region" description="Low complexity" evidence="5">
    <location>
        <begin position="94"/>
        <end position="110"/>
    </location>
</feature>
<dbReference type="STRING" id="1245528.M3K795"/>
<feature type="region of interest" description="Disordered" evidence="5">
    <location>
        <begin position="556"/>
        <end position="639"/>
    </location>
</feature>
<accession>M3K795</accession>
<feature type="region of interest" description="Disordered" evidence="5">
    <location>
        <begin position="400"/>
        <end position="429"/>
    </location>
</feature>
<dbReference type="EMBL" id="AOGT01000142">
    <property type="protein sequence ID" value="EMG50719.1"/>
    <property type="molecule type" value="Genomic_DNA"/>
</dbReference>
<proteinExistence type="inferred from homology"/>
<dbReference type="GO" id="GO:0043565">
    <property type="term" value="F:sequence-specific DNA binding"/>
    <property type="evidence" value="ECO:0007669"/>
    <property type="project" value="TreeGrafter"/>
</dbReference>
<dbReference type="PROSITE" id="PS51299">
    <property type="entry name" value="HTH_APSES"/>
    <property type="match status" value="1"/>
</dbReference>
<dbReference type="InterPro" id="IPR003163">
    <property type="entry name" value="Tscrpt_reg_HTH_APSES-type"/>
</dbReference>
<feature type="compositionally biased region" description="Acidic residues" evidence="5">
    <location>
        <begin position="575"/>
        <end position="585"/>
    </location>
</feature>
<keyword evidence="8" id="KW-1185">Reference proteome</keyword>
<evidence type="ECO:0000256" key="5">
    <source>
        <dbReference type="SAM" id="MobiDB-lite"/>
    </source>
</evidence>
<dbReference type="GO" id="GO:0005634">
    <property type="term" value="C:nucleus"/>
    <property type="evidence" value="ECO:0007669"/>
    <property type="project" value="TreeGrafter"/>
</dbReference>
<keyword evidence="2" id="KW-0805">Transcription regulation</keyword>
<dbReference type="SMART" id="SM01252">
    <property type="entry name" value="KilA-N"/>
    <property type="match status" value="1"/>
</dbReference>
<dbReference type="InterPro" id="IPR036887">
    <property type="entry name" value="HTH_APSES_sf"/>
</dbReference>
<feature type="region of interest" description="Disordered" evidence="5">
    <location>
        <begin position="15"/>
        <end position="82"/>
    </location>
</feature>
<evidence type="ECO:0000313" key="7">
    <source>
        <dbReference type="EMBL" id="EMG50719.1"/>
    </source>
</evidence>
<evidence type="ECO:0000256" key="2">
    <source>
        <dbReference type="ARBA" id="ARBA00023015"/>
    </source>
</evidence>
<dbReference type="OMA" id="DENTNCY"/>
<dbReference type="AlphaFoldDB" id="M3K795"/>
<reference evidence="7 8" key="1">
    <citation type="submission" date="2013-02" db="EMBL/GenBank/DDBJ databases">
        <title>Genome sequence of Candida maltosa Xu316, a potential industrial strain for xylitol and ethanol production.</title>
        <authorList>
            <person name="Yu J."/>
            <person name="Wang Q."/>
            <person name="Geng X."/>
            <person name="Bao W."/>
            <person name="He P."/>
            <person name="Cai J."/>
        </authorList>
    </citation>
    <scope>NUCLEOTIDE SEQUENCE [LARGE SCALE GENOMIC DNA]</scope>
    <source>
        <strain evidence="8">Xu316</strain>
    </source>
</reference>
<dbReference type="SUPFAM" id="SSF54616">
    <property type="entry name" value="DNA-binding domain of Mlu1-box binding protein MBP1"/>
    <property type="match status" value="1"/>
</dbReference>
<dbReference type="Gene3D" id="3.10.260.10">
    <property type="entry name" value="Transcription regulator HTH, APSES-type DNA-binding domain"/>
    <property type="match status" value="1"/>
</dbReference>
<evidence type="ECO:0000256" key="3">
    <source>
        <dbReference type="ARBA" id="ARBA00023125"/>
    </source>
</evidence>
<sequence>MNGIMTASSHTNFYNQDLVGSNSSPNSNSNSNPTSNSNSNSASNPNSNSDHNITTIPSSTSASTNQHHQLHQQPSQPHLPSNNNIHQIQLQLQPSPQQPIQQQPHQDIPPTYQQFSASNSYQQTRGVPKNYLMENTNYYTLQPGFPLIQQVDCYGNAGNGSSNNTTATGNNTNTSSTAIASATSNDYQNSLNSIISPSFQISSISTPDSQNVNLRTKQSHMHPYQQQQQQQQQINHQQMLSQQHQQVQELFNPQQTGICSTNYIPIKQQQQQKSFSSKSDQSTNDKLQQEISEQNQQVYNNPAFMFYSSQGGNSISAPISTTSSSGSATIPMTTNQHQQQQMSQNAGQFQFSYGSPPIQATTINTANQMYPLQSRQQQQQQQPQITATGLPMNIKSSSGINLANGVNKSRTSSISRSQAGGRQSRAASISSCIPQTEFPDRVVRPKVATTRWDDENTNCYQVRARNILVSRREDTNYINGTKLLNVIGMTRGKRDGILKTEKIKNVVKVGSMNLKGVWIPFDRAYEIARNEGVDGLLYPLFVKDIKEYFLTKGHKLKSEEDEQQQQQQQQQHNIDEDDEDDDDESTSISSSKNSESKLLESNEIIKNIEQGNIESANNPTSGTGDVSTTAATSAGTSASGDVKYVHEYFERSPQSTTLKEEELYYGSTQNTPLSVPKTL</sequence>
<dbReference type="eggNOG" id="ENOG502QW2C">
    <property type="taxonomic scope" value="Eukaryota"/>
</dbReference>
<dbReference type="PANTHER" id="PTHR47792:SF1">
    <property type="entry name" value="PROTEIN SOK2-RELATED"/>
    <property type="match status" value="1"/>
</dbReference>
<feature type="compositionally biased region" description="Low complexity" evidence="5">
    <location>
        <begin position="21"/>
        <end position="82"/>
    </location>
</feature>
<evidence type="ECO:0000256" key="4">
    <source>
        <dbReference type="ARBA" id="ARBA00023163"/>
    </source>
</evidence>
<keyword evidence="4" id="KW-0804">Transcription</keyword>
<feature type="compositionally biased region" description="Low complexity" evidence="5">
    <location>
        <begin position="620"/>
        <end position="639"/>
    </location>
</feature>
<feature type="region of interest" description="Disordered" evidence="5">
    <location>
        <begin position="216"/>
        <end position="239"/>
    </location>
</feature>
<name>M3K795_CANMX</name>
<feature type="domain" description="HTH APSES-type" evidence="6">
    <location>
        <begin position="446"/>
        <end position="552"/>
    </location>
</feature>
<dbReference type="Pfam" id="PF04383">
    <property type="entry name" value="KilA-N"/>
    <property type="match status" value="1"/>
</dbReference>
<protein>
    <recommendedName>
        <fullName evidence="6">HTH APSES-type domain-containing protein</fullName>
    </recommendedName>
</protein>
<feature type="region of interest" description="Disordered" evidence="5">
    <location>
        <begin position="94"/>
        <end position="113"/>
    </location>
</feature>
<dbReference type="GO" id="GO:0045944">
    <property type="term" value="P:positive regulation of transcription by RNA polymerase II"/>
    <property type="evidence" value="ECO:0007669"/>
    <property type="project" value="TreeGrafter"/>
</dbReference>
<dbReference type="GO" id="GO:0003700">
    <property type="term" value="F:DNA-binding transcription factor activity"/>
    <property type="evidence" value="ECO:0007669"/>
    <property type="project" value="TreeGrafter"/>
</dbReference>
<feature type="region of interest" description="Disordered" evidence="5">
    <location>
        <begin position="317"/>
        <end position="343"/>
    </location>
</feature>
<feature type="compositionally biased region" description="Low complexity" evidence="5">
    <location>
        <begin position="270"/>
        <end position="282"/>
    </location>
</feature>
<comment type="caution">
    <text evidence="7">The sequence shown here is derived from an EMBL/GenBank/DDBJ whole genome shotgun (WGS) entry which is preliminary data.</text>
</comment>
<evidence type="ECO:0000256" key="1">
    <source>
        <dbReference type="ARBA" id="ARBA00007247"/>
    </source>
</evidence>